<dbReference type="Proteomes" id="UP000233551">
    <property type="component" value="Unassembled WGS sequence"/>
</dbReference>
<evidence type="ECO:0000313" key="2">
    <source>
        <dbReference type="EMBL" id="PKI46981.1"/>
    </source>
</evidence>
<evidence type="ECO:0000256" key="1">
    <source>
        <dbReference type="SAM" id="MobiDB-lite"/>
    </source>
</evidence>
<gene>
    <name evidence="2" type="ORF">CRG98_032606</name>
</gene>
<dbReference type="AlphaFoldDB" id="A0A2I0ISJ8"/>
<proteinExistence type="predicted"/>
<dbReference type="EMBL" id="PGOL01002562">
    <property type="protein sequence ID" value="PKI46981.1"/>
    <property type="molecule type" value="Genomic_DNA"/>
</dbReference>
<comment type="caution">
    <text evidence="2">The sequence shown here is derived from an EMBL/GenBank/DDBJ whole genome shotgun (WGS) entry which is preliminary data.</text>
</comment>
<reference evidence="2 3" key="1">
    <citation type="submission" date="2017-11" db="EMBL/GenBank/DDBJ databases">
        <title>De-novo sequencing of pomegranate (Punica granatum L.) genome.</title>
        <authorList>
            <person name="Akparov Z."/>
            <person name="Amiraslanov A."/>
            <person name="Hajiyeva S."/>
            <person name="Abbasov M."/>
            <person name="Kaur K."/>
            <person name="Hamwieh A."/>
            <person name="Solovyev V."/>
            <person name="Salamov A."/>
            <person name="Braich B."/>
            <person name="Kosarev P."/>
            <person name="Mahmoud A."/>
            <person name="Hajiyev E."/>
            <person name="Babayeva S."/>
            <person name="Izzatullayeva V."/>
            <person name="Mammadov A."/>
            <person name="Mammadov A."/>
            <person name="Sharifova S."/>
            <person name="Ojaghi J."/>
            <person name="Eynullazada K."/>
            <person name="Bayramov B."/>
            <person name="Abdulazimova A."/>
            <person name="Shahmuradov I."/>
        </authorList>
    </citation>
    <scope>NUCLEOTIDE SEQUENCE [LARGE SCALE GENOMIC DNA]</scope>
    <source>
        <strain evidence="3">cv. AG2017</strain>
        <tissue evidence="2">Leaf</tissue>
    </source>
</reference>
<name>A0A2I0ISJ8_PUNGR</name>
<evidence type="ECO:0000313" key="3">
    <source>
        <dbReference type="Proteomes" id="UP000233551"/>
    </source>
</evidence>
<protein>
    <submittedName>
        <fullName evidence="2">Uncharacterized protein</fullName>
    </submittedName>
</protein>
<keyword evidence="3" id="KW-1185">Reference proteome</keyword>
<sequence length="175" mass="19418">MSWVTGRNWAEWAGTSWLFGRGDLDWAALGWAVGGLGSAATGLGRWTRAGLDWTAATCVDLEKRTDPVSQTRSTEGEGRRFGRPSVWQGGDRAEGVRGLNELRGFRGFELRVSELRAKTNVRAEGVVRTSWGVLYVCGRAAGYWSESELWANGRVAGFFLTLRERERERELACVS</sequence>
<organism evidence="2 3">
    <name type="scientific">Punica granatum</name>
    <name type="common">Pomegranate</name>
    <dbReference type="NCBI Taxonomy" id="22663"/>
    <lineage>
        <taxon>Eukaryota</taxon>
        <taxon>Viridiplantae</taxon>
        <taxon>Streptophyta</taxon>
        <taxon>Embryophyta</taxon>
        <taxon>Tracheophyta</taxon>
        <taxon>Spermatophyta</taxon>
        <taxon>Magnoliopsida</taxon>
        <taxon>eudicotyledons</taxon>
        <taxon>Gunneridae</taxon>
        <taxon>Pentapetalae</taxon>
        <taxon>rosids</taxon>
        <taxon>malvids</taxon>
        <taxon>Myrtales</taxon>
        <taxon>Lythraceae</taxon>
        <taxon>Punica</taxon>
    </lineage>
</organism>
<feature type="region of interest" description="Disordered" evidence="1">
    <location>
        <begin position="65"/>
        <end position="84"/>
    </location>
</feature>
<accession>A0A2I0ISJ8</accession>